<name>A0ABQ5KLS8_9EUKA</name>
<comment type="caution">
    <text evidence="2">The sequence shown here is derived from an EMBL/GenBank/DDBJ whole genome shotgun (WGS) entry which is preliminary data.</text>
</comment>
<organism evidence="2 3">
    <name type="scientific">Aduncisulcus paluster</name>
    <dbReference type="NCBI Taxonomy" id="2918883"/>
    <lineage>
        <taxon>Eukaryota</taxon>
        <taxon>Metamonada</taxon>
        <taxon>Carpediemonas-like organisms</taxon>
        <taxon>Aduncisulcus</taxon>
    </lineage>
</organism>
<accession>A0ABQ5KLS8</accession>
<sequence length="227" mass="25976">MIERDIDENDALEEEFLSQPPSLLETEVGDISAPSDRHGCNDPFIREVFRSSNADFKSFSGLTKRQFRSGHTLKDLSTYSMLKTAAFGTNVWHGIVTLERNVTPTLLIEPPIEELPPATHFPEVKLIVDATIQQFSVGATVDQQGGEEKERSKEKDEEDSSSKELLPEMMCKYIIQSLETEKMEWKAIQLTEKKKPLVAKERVKILELEFSHLERRIQPFDDSSYEE</sequence>
<feature type="region of interest" description="Disordered" evidence="1">
    <location>
        <begin position="139"/>
        <end position="163"/>
    </location>
</feature>
<dbReference type="EMBL" id="BQXS01009964">
    <property type="protein sequence ID" value="GKT32279.1"/>
    <property type="molecule type" value="Genomic_DNA"/>
</dbReference>
<evidence type="ECO:0000313" key="2">
    <source>
        <dbReference type="EMBL" id="GKT32279.1"/>
    </source>
</evidence>
<feature type="compositionally biased region" description="Basic and acidic residues" evidence="1">
    <location>
        <begin position="146"/>
        <end position="163"/>
    </location>
</feature>
<keyword evidence="3" id="KW-1185">Reference proteome</keyword>
<gene>
    <name evidence="2" type="ORF">ADUPG1_006466</name>
</gene>
<reference evidence="2" key="1">
    <citation type="submission" date="2022-03" db="EMBL/GenBank/DDBJ databases">
        <title>Draft genome sequence of Aduncisulcus paluster, a free-living microaerophilic Fornicata.</title>
        <authorList>
            <person name="Yuyama I."/>
            <person name="Kume K."/>
            <person name="Tamura T."/>
            <person name="Inagaki Y."/>
            <person name="Hashimoto T."/>
        </authorList>
    </citation>
    <scope>NUCLEOTIDE SEQUENCE</scope>
    <source>
        <strain evidence="2">NY0171</strain>
    </source>
</reference>
<evidence type="ECO:0000313" key="3">
    <source>
        <dbReference type="Proteomes" id="UP001057375"/>
    </source>
</evidence>
<protein>
    <submittedName>
        <fullName evidence="2">Uncharacterized protein</fullName>
    </submittedName>
</protein>
<proteinExistence type="predicted"/>
<evidence type="ECO:0000256" key="1">
    <source>
        <dbReference type="SAM" id="MobiDB-lite"/>
    </source>
</evidence>
<dbReference type="Proteomes" id="UP001057375">
    <property type="component" value="Unassembled WGS sequence"/>
</dbReference>